<proteinExistence type="predicted"/>
<evidence type="ECO:0000256" key="1">
    <source>
        <dbReference type="SAM" id="Phobius"/>
    </source>
</evidence>
<name>A0A7W5TPQ9_9MICC</name>
<dbReference type="RefSeq" id="WP_281376177.1">
    <property type="nucleotide sequence ID" value="NZ_BAABKR010000001.1"/>
</dbReference>
<organism evidence="2 3">
    <name type="scientific">Garicola koreensis</name>
    <dbReference type="NCBI Taxonomy" id="1262554"/>
    <lineage>
        <taxon>Bacteria</taxon>
        <taxon>Bacillati</taxon>
        <taxon>Actinomycetota</taxon>
        <taxon>Actinomycetes</taxon>
        <taxon>Micrococcales</taxon>
        <taxon>Micrococcaceae</taxon>
        <taxon>Garicola</taxon>
    </lineage>
</organism>
<comment type="caution">
    <text evidence="2">The sequence shown here is derived from an EMBL/GenBank/DDBJ whole genome shotgun (WGS) entry which is preliminary data.</text>
</comment>
<dbReference type="Proteomes" id="UP000547528">
    <property type="component" value="Unassembled WGS sequence"/>
</dbReference>
<sequence length="44" mass="4684">MESVWSFVIIFAQVSAVVLGVFIVTAVIAAVVTAVRKHRGRPTG</sequence>
<gene>
    <name evidence="2" type="ORF">FHX47_001029</name>
</gene>
<dbReference type="EMBL" id="JACIBT010000001">
    <property type="protein sequence ID" value="MBB3667436.1"/>
    <property type="molecule type" value="Genomic_DNA"/>
</dbReference>
<keyword evidence="1" id="KW-1133">Transmembrane helix</keyword>
<dbReference type="AlphaFoldDB" id="A0A7W5TPQ9"/>
<keyword evidence="1" id="KW-0812">Transmembrane</keyword>
<keyword evidence="1" id="KW-0472">Membrane</keyword>
<evidence type="ECO:0000313" key="2">
    <source>
        <dbReference type="EMBL" id="MBB3667436.1"/>
    </source>
</evidence>
<protein>
    <submittedName>
        <fullName evidence="2">Uncharacterized protein</fullName>
    </submittedName>
</protein>
<feature type="transmembrane region" description="Helical" evidence="1">
    <location>
        <begin position="6"/>
        <end position="35"/>
    </location>
</feature>
<keyword evidence="3" id="KW-1185">Reference proteome</keyword>
<reference evidence="2 3" key="1">
    <citation type="submission" date="2020-08" db="EMBL/GenBank/DDBJ databases">
        <title>Sequencing the genomes of 1000 actinobacteria strains.</title>
        <authorList>
            <person name="Klenk H.-P."/>
        </authorList>
    </citation>
    <scope>NUCLEOTIDE SEQUENCE [LARGE SCALE GENOMIC DNA]</scope>
    <source>
        <strain evidence="2 3">DSM 28238</strain>
    </source>
</reference>
<accession>A0A7W5TPQ9</accession>
<evidence type="ECO:0000313" key="3">
    <source>
        <dbReference type="Proteomes" id="UP000547528"/>
    </source>
</evidence>